<dbReference type="AlphaFoldDB" id="A0AAD5N731"/>
<protein>
    <recommendedName>
        <fullName evidence="4">Secreted protein</fullName>
    </recommendedName>
</protein>
<name>A0AAD5N731_PARTN</name>
<dbReference type="Proteomes" id="UP001196413">
    <property type="component" value="Unassembled WGS sequence"/>
</dbReference>
<evidence type="ECO:0000313" key="3">
    <source>
        <dbReference type="Proteomes" id="UP001196413"/>
    </source>
</evidence>
<reference evidence="2" key="1">
    <citation type="submission" date="2021-06" db="EMBL/GenBank/DDBJ databases">
        <title>Parelaphostrongylus tenuis whole genome reference sequence.</title>
        <authorList>
            <person name="Garwood T.J."/>
            <person name="Larsen P.A."/>
            <person name="Fountain-Jones N.M."/>
            <person name="Garbe J.R."/>
            <person name="Macchietto M.G."/>
            <person name="Kania S.A."/>
            <person name="Gerhold R.W."/>
            <person name="Richards J.E."/>
            <person name="Wolf T.M."/>
        </authorList>
    </citation>
    <scope>NUCLEOTIDE SEQUENCE</scope>
    <source>
        <strain evidence="2">MNPRO001-30</strain>
        <tissue evidence="2">Meninges</tissue>
    </source>
</reference>
<keyword evidence="1" id="KW-0732">Signal</keyword>
<evidence type="ECO:0000313" key="2">
    <source>
        <dbReference type="EMBL" id="KAJ1363981.1"/>
    </source>
</evidence>
<organism evidence="2 3">
    <name type="scientific">Parelaphostrongylus tenuis</name>
    <name type="common">Meningeal worm</name>
    <dbReference type="NCBI Taxonomy" id="148309"/>
    <lineage>
        <taxon>Eukaryota</taxon>
        <taxon>Metazoa</taxon>
        <taxon>Ecdysozoa</taxon>
        <taxon>Nematoda</taxon>
        <taxon>Chromadorea</taxon>
        <taxon>Rhabditida</taxon>
        <taxon>Rhabditina</taxon>
        <taxon>Rhabditomorpha</taxon>
        <taxon>Strongyloidea</taxon>
        <taxon>Metastrongylidae</taxon>
        <taxon>Parelaphostrongylus</taxon>
    </lineage>
</organism>
<comment type="caution">
    <text evidence="2">The sequence shown here is derived from an EMBL/GenBank/DDBJ whole genome shotgun (WGS) entry which is preliminary data.</text>
</comment>
<keyword evidence="3" id="KW-1185">Reference proteome</keyword>
<feature type="signal peptide" evidence="1">
    <location>
        <begin position="1"/>
        <end position="22"/>
    </location>
</feature>
<proteinExistence type="predicted"/>
<feature type="chain" id="PRO_5041988981" description="Secreted protein" evidence="1">
    <location>
        <begin position="23"/>
        <end position="224"/>
    </location>
</feature>
<gene>
    <name evidence="2" type="ORF">KIN20_023961</name>
</gene>
<evidence type="ECO:0000256" key="1">
    <source>
        <dbReference type="SAM" id="SignalP"/>
    </source>
</evidence>
<dbReference type="EMBL" id="JAHQIW010004842">
    <property type="protein sequence ID" value="KAJ1363981.1"/>
    <property type="molecule type" value="Genomic_DNA"/>
</dbReference>
<accession>A0AAD5N731</accession>
<evidence type="ECO:0008006" key="4">
    <source>
        <dbReference type="Google" id="ProtNLM"/>
    </source>
</evidence>
<sequence>MVRLPTESFAILLLATISSVMGCGVLPAGQASTRTFNVTGFTTLPVAMIYSTAPDVQAQIPGIASSEGGAQAFVLHLVMQTIFDVLESQGRSVLLPDAVISAILDQLEVKVTYAPLQCQKFIADPTKDATADMDNKCIIAGNTVTGICAKTMKMNGMCMQPNDNVKILPVPGEHLRISGTLSTTNIIMANWSRMMWQSVVNRAIRILASRPFGLHFFSATATVG</sequence>
<dbReference type="PROSITE" id="PS51257">
    <property type="entry name" value="PROKAR_LIPOPROTEIN"/>
    <property type="match status" value="1"/>
</dbReference>